<feature type="domain" description="PAS" evidence="10">
    <location>
        <begin position="1"/>
        <end position="69"/>
    </location>
</feature>
<dbReference type="EMBL" id="CP021983">
    <property type="protein sequence ID" value="ASC69689.1"/>
    <property type="molecule type" value="Genomic_DNA"/>
</dbReference>
<dbReference type="InterPro" id="IPR029016">
    <property type="entry name" value="GAF-like_dom_sf"/>
</dbReference>
<feature type="domain" description="Phytochrome chromophore attachment site" evidence="8">
    <location>
        <begin position="143"/>
        <end position="278"/>
    </location>
</feature>
<dbReference type="GO" id="GO:0005886">
    <property type="term" value="C:plasma membrane"/>
    <property type="evidence" value="ECO:0007669"/>
    <property type="project" value="TreeGrafter"/>
</dbReference>
<dbReference type="KEGG" id="hhg:XM38_006180"/>
<dbReference type="Pfam" id="PF02518">
    <property type="entry name" value="HATPase_c"/>
    <property type="match status" value="1"/>
</dbReference>
<dbReference type="InterPro" id="IPR036890">
    <property type="entry name" value="HATPase_C_sf"/>
</dbReference>
<comment type="similarity">
    <text evidence="2">In the N-terminal section; belongs to the phytochrome family.</text>
</comment>
<dbReference type="SMART" id="SM00387">
    <property type="entry name" value="HATPase_c"/>
    <property type="match status" value="1"/>
</dbReference>
<dbReference type="PROSITE" id="PS50109">
    <property type="entry name" value="HIS_KIN"/>
    <property type="match status" value="1"/>
</dbReference>
<dbReference type="Pfam" id="PF01590">
    <property type="entry name" value="GAF"/>
    <property type="match status" value="2"/>
</dbReference>
<name>A0A1Z3HH95_9CYAN</name>
<dbReference type="InterPro" id="IPR000700">
    <property type="entry name" value="PAS-assoc_C"/>
</dbReference>
<evidence type="ECO:0000256" key="4">
    <source>
        <dbReference type="ARBA" id="ARBA00022553"/>
    </source>
</evidence>
<keyword evidence="6 12" id="KW-0418">Kinase</keyword>
<dbReference type="InterPro" id="IPR003594">
    <property type="entry name" value="HATPase_dom"/>
</dbReference>
<accession>A0A1Z3HH95</accession>
<dbReference type="Pfam" id="PF00512">
    <property type="entry name" value="HisKA"/>
    <property type="match status" value="1"/>
</dbReference>
<dbReference type="SUPFAM" id="SSF55874">
    <property type="entry name" value="ATPase domain of HSP90 chaperone/DNA topoisomerase II/histidine kinase"/>
    <property type="match status" value="1"/>
</dbReference>
<dbReference type="Gene3D" id="3.30.565.10">
    <property type="entry name" value="Histidine kinase-like ATPase, C-terminal domain"/>
    <property type="match status" value="1"/>
</dbReference>
<dbReference type="CDD" id="cd00082">
    <property type="entry name" value="HisKA"/>
    <property type="match status" value="1"/>
</dbReference>
<dbReference type="EC" id="2.7.13.3" evidence="3"/>
<dbReference type="Gene3D" id="1.10.287.130">
    <property type="match status" value="1"/>
</dbReference>
<dbReference type="InterPro" id="IPR003661">
    <property type="entry name" value="HisK_dim/P_dom"/>
</dbReference>
<gene>
    <name evidence="12" type="ORF">XM38_006180</name>
</gene>
<dbReference type="InterPro" id="IPR016132">
    <property type="entry name" value="Phyto_chromo_attachment"/>
</dbReference>
<evidence type="ECO:0000256" key="5">
    <source>
        <dbReference type="ARBA" id="ARBA00022679"/>
    </source>
</evidence>
<evidence type="ECO:0000256" key="3">
    <source>
        <dbReference type="ARBA" id="ARBA00012438"/>
    </source>
</evidence>
<dbReference type="InterPro" id="IPR005467">
    <property type="entry name" value="His_kinase_dom"/>
</dbReference>
<evidence type="ECO:0000313" key="13">
    <source>
        <dbReference type="Proteomes" id="UP000191901"/>
    </source>
</evidence>
<dbReference type="Proteomes" id="UP000191901">
    <property type="component" value="Chromosome"/>
</dbReference>
<evidence type="ECO:0000259" key="9">
    <source>
        <dbReference type="PROSITE" id="PS50109"/>
    </source>
</evidence>
<dbReference type="SUPFAM" id="SSF47384">
    <property type="entry name" value="Homodimeric domain of signal transducing histidine kinase"/>
    <property type="match status" value="1"/>
</dbReference>
<dbReference type="InterPro" id="IPR004358">
    <property type="entry name" value="Sig_transdc_His_kin-like_C"/>
</dbReference>
<dbReference type="STRING" id="1641165.XM38_11480"/>
<comment type="catalytic activity">
    <reaction evidence="1">
        <text>ATP + protein L-histidine = ADP + protein N-phospho-L-histidine.</text>
        <dbReference type="EC" id="2.7.13.3"/>
    </reaction>
</comment>
<dbReference type="SMART" id="SM00091">
    <property type="entry name" value="PAS"/>
    <property type="match status" value="1"/>
</dbReference>
<protein>
    <recommendedName>
        <fullName evidence="3">histidine kinase</fullName>
        <ecNumber evidence="3">2.7.13.3</ecNumber>
    </recommendedName>
</protein>
<dbReference type="GO" id="GO:0000155">
    <property type="term" value="F:phosphorelay sensor kinase activity"/>
    <property type="evidence" value="ECO:0007669"/>
    <property type="project" value="InterPro"/>
</dbReference>
<dbReference type="SMART" id="SM00388">
    <property type="entry name" value="HisKA"/>
    <property type="match status" value="1"/>
</dbReference>
<dbReference type="SMART" id="SM00065">
    <property type="entry name" value="GAF"/>
    <property type="match status" value="2"/>
</dbReference>
<dbReference type="PANTHER" id="PTHR43047:SF72">
    <property type="entry name" value="OSMOSENSING HISTIDINE PROTEIN KINASE SLN1"/>
    <property type="match status" value="1"/>
</dbReference>
<evidence type="ECO:0000259" key="8">
    <source>
        <dbReference type="PROSITE" id="PS50046"/>
    </source>
</evidence>
<dbReference type="GO" id="GO:0009927">
    <property type="term" value="F:histidine phosphotransfer kinase activity"/>
    <property type="evidence" value="ECO:0007669"/>
    <property type="project" value="TreeGrafter"/>
</dbReference>
<dbReference type="SUPFAM" id="SSF55781">
    <property type="entry name" value="GAF domain-like"/>
    <property type="match status" value="2"/>
</dbReference>
<keyword evidence="5" id="KW-0808">Transferase</keyword>
<keyword evidence="13" id="KW-1185">Reference proteome</keyword>
<dbReference type="InterPro" id="IPR036097">
    <property type="entry name" value="HisK_dim/P_sf"/>
</dbReference>
<keyword evidence="4" id="KW-0597">Phosphoprotein</keyword>
<evidence type="ECO:0000259" key="10">
    <source>
        <dbReference type="PROSITE" id="PS50112"/>
    </source>
</evidence>
<dbReference type="PROSITE" id="PS50112">
    <property type="entry name" value="PAS"/>
    <property type="match status" value="1"/>
</dbReference>
<dbReference type="PANTHER" id="PTHR43047">
    <property type="entry name" value="TWO-COMPONENT HISTIDINE PROTEIN KINASE"/>
    <property type="match status" value="1"/>
</dbReference>
<sequence>MNVDRILNALADPVFVKDEQHCWLMVNDAYCQLVGHPREALLGRSEHDIFSPPEADLFYLADRYVLTTGLEYEQEATITDAHNQIHIVSTKLTLFHDPEGYPRLVGTMRDITQAKQADLTLKRQAERERLLSAIAQHLLQSPSPEQLLNATVAEVRHFLQTDRVIFYSCSASNPGILAESVGASVPPLATQSLTRLASLARDWEGCHQGKPWIIDDVTTVNLAADYRPLISQYQIKSLLVLPIAQDESLCGLLWVHHCSQVRPWHTWEIEALQEVTTRVGSAIRQMKLHYQIQELNTALERQVEHRTTQLQTALDFEATLKRMTDRVRDSLDEKQILQTAVKELTQALGVKGSNTALYDLEQGTSTIYYEYNTSLASSRGRVSQMEAFPEIYHQLLEGLCFQFCSKDPNPVRGHVAMLACPVLDDRGVLGDLWLINAKDYVFEEMEIRLVQQVSNQCAIAIRQARLFQAAQSQVAELEHLNQLKDDFLSTVSHELRTPVTSMRVALQLLGVTLDHELGLKADLAKPKLEQSRVARYFQILQEECEREISLINDLLDLQRLDVGNHPINPRPLDLTVWLPEVVNGFQARASSRQQQLTLEIAPQLAPLVTDAASLERVLAELLHNACKYTPPGETIRLQVSPAKVQEIATVQFRLTNTGVEIPSEELPRIFDKFYRVPSADPWKQGGTGLGLALVQKLVIFLDGVIEVSSSNYQTEFLVELPLTLTADPLG</sequence>
<dbReference type="AlphaFoldDB" id="A0A1Z3HH95"/>
<evidence type="ECO:0000256" key="1">
    <source>
        <dbReference type="ARBA" id="ARBA00000085"/>
    </source>
</evidence>
<dbReference type="PROSITE" id="PS50113">
    <property type="entry name" value="PAC"/>
    <property type="match status" value="1"/>
</dbReference>
<dbReference type="PROSITE" id="PS50046">
    <property type="entry name" value="PHYTOCHROME_2"/>
    <property type="match status" value="1"/>
</dbReference>
<dbReference type="NCBIfam" id="TIGR00229">
    <property type="entry name" value="sensory_box"/>
    <property type="match status" value="1"/>
</dbReference>
<feature type="domain" description="Histidine kinase" evidence="9">
    <location>
        <begin position="490"/>
        <end position="724"/>
    </location>
</feature>
<dbReference type="RefSeq" id="WP_187329253.1">
    <property type="nucleotide sequence ID" value="NZ_CP021983.2"/>
</dbReference>
<evidence type="ECO:0000256" key="7">
    <source>
        <dbReference type="ARBA" id="ARBA00023012"/>
    </source>
</evidence>
<reference evidence="12 13" key="1">
    <citation type="journal article" date="2016" name="Biochim. Biophys. Acta">
        <title>Characterization of red-shifted phycobilisomes isolated from the chlorophyll f-containing cyanobacterium Halomicronema hongdechloris.</title>
        <authorList>
            <person name="Li Y."/>
            <person name="Lin Y."/>
            <person name="Garvey C.J."/>
            <person name="Birch D."/>
            <person name="Corkery R.W."/>
            <person name="Loughlin P.C."/>
            <person name="Scheer H."/>
            <person name="Willows R.D."/>
            <person name="Chen M."/>
        </authorList>
    </citation>
    <scope>NUCLEOTIDE SEQUENCE [LARGE SCALE GENOMIC DNA]</scope>
    <source>
        <strain evidence="12 13">C2206</strain>
    </source>
</reference>
<dbReference type="InterPro" id="IPR000014">
    <property type="entry name" value="PAS"/>
</dbReference>
<dbReference type="CDD" id="cd00130">
    <property type="entry name" value="PAS"/>
    <property type="match status" value="1"/>
</dbReference>
<dbReference type="SUPFAM" id="SSF55785">
    <property type="entry name" value="PYP-like sensor domain (PAS domain)"/>
    <property type="match status" value="1"/>
</dbReference>
<dbReference type="InterPro" id="IPR035965">
    <property type="entry name" value="PAS-like_dom_sf"/>
</dbReference>
<dbReference type="Gene3D" id="3.30.450.20">
    <property type="entry name" value="PAS domain"/>
    <property type="match status" value="1"/>
</dbReference>
<evidence type="ECO:0000256" key="2">
    <source>
        <dbReference type="ARBA" id="ARBA00006402"/>
    </source>
</evidence>
<organism evidence="12 13">
    <name type="scientific">Halomicronema hongdechloris C2206</name>
    <dbReference type="NCBI Taxonomy" id="1641165"/>
    <lineage>
        <taxon>Bacteria</taxon>
        <taxon>Bacillati</taxon>
        <taxon>Cyanobacteriota</taxon>
        <taxon>Cyanophyceae</taxon>
        <taxon>Nodosilineales</taxon>
        <taxon>Nodosilineaceae</taxon>
        <taxon>Halomicronema</taxon>
    </lineage>
</organism>
<keyword evidence="7" id="KW-0902">Two-component regulatory system</keyword>
<proteinExistence type="inferred from homology"/>
<evidence type="ECO:0000256" key="6">
    <source>
        <dbReference type="ARBA" id="ARBA00022777"/>
    </source>
</evidence>
<dbReference type="PRINTS" id="PR00344">
    <property type="entry name" value="BCTRLSENSOR"/>
</dbReference>
<evidence type="ECO:0000313" key="12">
    <source>
        <dbReference type="EMBL" id="ASC69689.1"/>
    </source>
</evidence>
<dbReference type="Gene3D" id="3.30.450.40">
    <property type="match status" value="2"/>
</dbReference>
<dbReference type="InterPro" id="IPR003018">
    <property type="entry name" value="GAF"/>
</dbReference>
<feature type="domain" description="PAC" evidence="11">
    <location>
        <begin position="72"/>
        <end position="123"/>
    </location>
</feature>
<dbReference type="InterPro" id="IPR013656">
    <property type="entry name" value="PAS_4"/>
</dbReference>
<evidence type="ECO:0000259" key="11">
    <source>
        <dbReference type="PROSITE" id="PS50113"/>
    </source>
</evidence>
<dbReference type="Pfam" id="PF08448">
    <property type="entry name" value="PAS_4"/>
    <property type="match status" value="1"/>
</dbReference>